<keyword evidence="2" id="KW-0813">Transport</keyword>
<feature type="transmembrane region" description="Helical" evidence="7">
    <location>
        <begin position="117"/>
        <end position="134"/>
    </location>
</feature>
<feature type="transmembrane region" description="Helical" evidence="7">
    <location>
        <begin position="279"/>
        <end position="309"/>
    </location>
</feature>
<dbReference type="InterPro" id="IPR036259">
    <property type="entry name" value="MFS_trans_sf"/>
</dbReference>
<feature type="transmembrane region" description="Helical" evidence="7">
    <location>
        <begin position="50"/>
        <end position="71"/>
    </location>
</feature>
<dbReference type="OrthoDB" id="6730379at2759"/>
<dbReference type="AlphaFoldDB" id="A0A1R3RSW2"/>
<reference evidence="10" key="1">
    <citation type="journal article" date="2017" name="Genome Biol.">
        <title>Comparative genomics reveals high biological diversity and specific adaptations in the industrially and medically important fungal genus Aspergillus.</title>
        <authorList>
            <person name="de Vries R.P."/>
            <person name="Riley R."/>
            <person name="Wiebenga A."/>
            <person name="Aguilar-Osorio G."/>
            <person name="Amillis S."/>
            <person name="Uchima C.A."/>
            <person name="Anderluh G."/>
            <person name="Asadollahi M."/>
            <person name="Askin M."/>
            <person name="Barry K."/>
            <person name="Battaglia E."/>
            <person name="Bayram O."/>
            <person name="Benocci T."/>
            <person name="Braus-Stromeyer S.A."/>
            <person name="Caldana C."/>
            <person name="Canovas D."/>
            <person name="Cerqueira G.C."/>
            <person name="Chen F."/>
            <person name="Chen W."/>
            <person name="Choi C."/>
            <person name="Clum A."/>
            <person name="Dos Santos R.A."/>
            <person name="Damasio A.R."/>
            <person name="Diallinas G."/>
            <person name="Emri T."/>
            <person name="Fekete E."/>
            <person name="Flipphi M."/>
            <person name="Freyberg S."/>
            <person name="Gallo A."/>
            <person name="Gournas C."/>
            <person name="Habgood R."/>
            <person name="Hainaut M."/>
            <person name="Harispe M.L."/>
            <person name="Henrissat B."/>
            <person name="Hilden K.S."/>
            <person name="Hope R."/>
            <person name="Hossain A."/>
            <person name="Karabika E."/>
            <person name="Karaffa L."/>
            <person name="Karanyi Z."/>
            <person name="Krasevec N."/>
            <person name="Kuo A."/>
            <person name="Kusch H."/>
            <person name="LaButti K."/>
            <person name="Lagendijk E.L."/>
            <person name="Lapidus A."/>
            <person name="Levasseur A."/>
            <person name="Lindquist E."/>
            <person name="Lipzen A."/>
            <person name="Logrieco A.F."/>
            <person name="MacCabe A."/>
            <person name="Maekelae M.R."/>
            <person name="Malavazi I."/>
            <person name="Melin P."/>
            <person name="Meyer V."/>
            <person name="Mielnichuk N."/>
            <person name="Miskei M."/>
            <person name="Molnar A.P."/>
            <person name="Mule G."/>
            <person name="Ngan C.Y."/>
            <person name="Orejas M."/>
            <person name="Orosz E."/>
            <person name="Ouedraogo J.P."/>
            <person name="Overkamp K.M."/>
            <person name="Park H.-S."/>
            <person name="Perrone G."/>
            <person name="Piumi F."/>
            <person name="Punt P.J."/>
            <person name="Ram A.F."/>
            <person name="Ramon A."/>
            <person name="Rauscher S."/>
            <person name="Record E."/>
            <person name="Riano-Pachon D.M."/>
            <person name="Robert V."/>
            <person name="Roehrig J."/>
            <person name="Ruller R."/>
            <person name="Salamov A."/>
            <person name="Salih N.S."/>
            <person name="Samson R.A."/>
            <person name="Sandor E."/>
            <person name="Sanguinetti M."/>
            <person name="Schuetze T."/>
            <person name="Sepcic K."/>
            <person name="Shelest E."/>
            <person name="Sherlock G."/>
            <person name="Sophianopoulou V."/>
            <person name="Squina F.M."/>
            <person name="Sun H."/>
            <person name="Susca A."/>
            <person name="Todd R.B."/>
            <person name="Tsang A."/>
            <person name="Unkles S.E."/>
            <person name="van de Wiele N."/>
            <person name="van Rossen-Uffink D."/>
            <person name="Oliveira J.V."/>
            <person name="Vesth T.C."/>
            <person name="Visser J."/>
            <person name="Yu J.-H."/>
            <person name="Zhou M."/>
            <person name="Andersen M.R."/>
            <person name="Archer D.B."/>
            <person name="Baker S.E."/>
            <person name="Benoit I."/>
            <person name="Brakhage A.A."/>
            <person name="Braus G.H."/>
            <person name="Fischer R."/>
            <person name="Frisvad J.C."/>
            <person name="Goldman G.H."/>
            <person name="Houbraken J."/>
            <person name="Oakley B."/>
            <person name="Pocsi I."/>
            <person name="Scazzocchio C."/>
            <person name="Seiboth B."/>
            <person name="vanKuyk P.A."/>
            <person name="Wortman J."/>
            <person name="Dyer P.S."/>
            <person name="Grigoriev I.V."/>
        </authorList>
    </citation>
    <scope>NUCLEOTIDE SEQUENCE [LARGE SCALE GENOMIC DNA]</scope>
    <source>
        <strain evidence="10">ITEM 5010</strain>
    </source>
</reference>
<organism evidence="9 10">
    <name type="scientific">Aspergillus carbonarius (strain ITEM 5010)</name>
    <dbReference type="NCBI Taxonomy" id="602072"/>
    <lineage>
        <taxon>Eukaryota</taxon>
        <taxon>Fungi</taxon>
        <taxon>Dikarya</taxon>
        <taxon>Ascomycota</taxon>
        <taxon>Pezizomycotina</taxon>
        <taxon>Eurotiomycetes</taxon>
        <taxon>Eurotiomycetidae</taxon>
        <taxon>Eurotiales</taxon>
        <taxon>Aspergillaceae</taxon>
        <taxon>Aspergillus</taxon>
        <taxon>Aspergillus subgen. Circumdati</taxon>
    </lineage>
</organism>
<feature type="transmembrane region" description="Helical" evidence="7">
    <location>
        <begin position="178"/>
        <end position="197"/>
    </location>
</feature>
<feature type="transmembrane region" description="Helical" evidence="7">
    <location>
        <begin position="403"/>
        <end position="420"/>
    </location>
</feature>
<evidence type="ECO:0000313" key="10">
    <source>
        <dbReference type="Proteomes" id="UP000188318"/>
    </source>
</evidence>
<accession>A0A1R3RSW2</accession>
<dbReference type="PROSITE" id="PS50850">
    <property type="entry name" value="MFS"/>
    <property type="match status" value="1"/>
</dbReference>
<dbReference type="Pfam" id="PF07690">
    <property type="entry name" value="MFS_1"/>
    <property type="match status" value="1"/>
</dbReference>
<comment type="similarity">
    <text evidence="6">Belongs to the major facilitator superfamily. Allantoate permease family.</text>
</comment>
<dbReference type="PANTHER" id="PTHR43791:SF40">
    <property type="entry name" value="THIAMINE PATHWAY TRANSPORTER THI73"/>
    <property type="match status" value="1"/>
</dbReference>
<name>A0A1R3RSW2_ASPC5</name>
<keyword evidence="4 7" id="KW-1133">Transmembrane helix</keyword>
<feature type="transmembrane region" description="Helical" evidence="7">
    <location>
        <begin position="369"/>
        <end position="391"/>
    </location>
</feature>
<comment type="subcellular location">
    <subcellularLocation>
        <location evidence="1">Membrane</location>
        <topology evidence="1">Multi-pass membrane protein</topology>
    </subcellularLocation>
</comment>
<sequence>MEEKHPEAFAQALPADRTDDAVQYLQGHEAGPDSSQVDLRALRRKIDLRLMPFMFSCYVLQFLDKVMLNYAAVMGMKAELHLVGNQFSNTASWFFIAYLIAEAPNIYCLQKVPAAKWLGINVALWGVAAAASAGAKNYATLLTARIFLGIFEATIGPSLMLISAQYYNKSEQAPRFTWWYNGLGVAQIIGGLVSYGFQHVHHGASVSGWRIMFIVIGCLTIVVGVLTLLFIPDTPMKAKWLSEQEKVALLQHVSVNQTGVWSTKFNFKHLLEAVLDIQLWLLVLITILISVSSGVVTTYSATLIAGFGYSGPISALLNMPSGIVSIFFTLLVGFGIRKTSHRWAWNAFCTIPGIVGGALLSFLPKSDKAGVLIGIYLVNAIVATLPILYQWTMANCAGHTKRAFSSALVAGSFSVGNIIGPQTFQARDAPEYRPAKIAVLATQAAAAVMSVVLFGYYVWENRRRDKQYGKVEDSMVDEAKWAGLTDKENTRFRYVY</sequence>
<evidence type="ECO:0000256" key="3">
    <source>
        <dbReference type="ARBA" id="ARBA00022692"/>
    </source>
</evidence>
<dbReference type="Proteomes" id="UP000188318">
    <property type="component" value="Unassembled WGS sequence"/>
</dbReference>
<feature type="transmembrane region" description="Helical" evidence="7">
    <location>
        <begin position="146"/>
        <end position="166"/>
    </location>
</feature>
<dbReference type="InterPro" id="IPR011701">
    <property type="entry name" value="MFS"/>
</dbReference>
<gene>
    <name evidence="9" type="ORF">ASPCADRAFT_166542</name>
</gene>
<evidence type="ECO:0000256" key="7">
    <source>
        <dbReference type="SAM" id="Phobius"/>
    </source>
</evidence>
<dbReference type="OMA" id="TSNRWAW"/>
<keyword evidence="5 7" id="KW-0472">Membrane</keyword>
<dbReference type="Gene3D" id="1.20.1250.20">
    <property type="entry name" value="MFS general substrate transporter like domains"/>
    <property type="match status" value="2"/>
</dbReference>
<feature type="transmembrane region" description="Helical" evidence="7">
    <location>
        <begin position="209"/>
        <end position="231"/>
    </location>
</feature>
<keyword evidence="10" id="KW-1185">Reference proteome</keyword>
<feature type="transmembrane region" description="Helical" evidence="7">
    <location>
        <begin position="343"/>
        <end position="363"/>
    </location>
</feature>
<dbReference type="EMBL" id="KV907497">
    <property type="protein sequence ID" value="OOF97564.1"/>
    <property type="molecule type" value="Genomic_DNA"/>
</dbReference>
<evidence type="ECO:0000256" key="4">
    <source>
        <dbReference type="ARBA" id="ARBA00022989"/>
    </source>
</evidence>
<evidence type="ECO:0000313" key="9">
    <source>
        <dbReference type="EMBL" id="OOF97564.1"/>
    </source>
</evidence>
<keyword evidence="3 7" id="KW-0812">Transmembrane</keyword>
<dbReference type="GO" id="GO:0016020">
    <property type="term" value="C:membrane"/>
    <property type="evidence" value="ECO:0007669"/>
    <property type="project" value="UniProtKB-SubCell"/>
</dbReference>
<dbReference type="VEuPathDB" id="FungiDB:ASPCADRAFT_166542"/>
<evidence type="ECO:0000256" key="6">
    <source>
        <dbReference type="ARBA" id="ARBA00037968"/>
    </source>
</evidence>
<evidence type="ECO:0000256" key="5">
    <source>
        <dbReference type="ARBA" id="ARBA00023136"/>
    </source>
</evidence>
<feature type="transmembrane region" description="Helical" evidence="7">
    <location>
        <begin position="315"/>
        <end position="336"/>
    </location>
</feature>
<feature type="domain" description="Major facilitator superfamily (MFS) profile" evidence="8">
    <location>
        <begin position="50"/>
        <end position="462"/>
    </location>
</feature>
<dbReference type="InterPro" id="IPR020846">
    <property type="entry name" value="MFS_dom"/>
</dbReference>
<proteinExistence type="inferred from homology"/>
<feature type="transmembrane region" description="Helical" evidence="7">
    <location>
        <begin position="440"/>
        <end position="459"/>
    </location>
</feature>
<feature type="transmembrane region" description="Helical" evidence="7">
    <location>
        <begin position="91"/>
        <end position="110"/>
    </location>
</feature>
<evidence type="ECO:0000256" key="2">
    <source>
        <dbReference type="ARBA" id="ARBA00022448"/>
    </source>
</evidence>
<dbReference type="FunFam" id="1.20.1250.20:FF:000064">
    <property type="entry name" value="MFS allantoate transporter"/>
    <property type="match status" value="1"/>
</dbReference>
<dbReference type="GO" id="GO:0022857">
    <property type="term" value="F:transmembrane transporter activity"/>
    <property type="evidence" value="ECO:0007669"/>
    <property type="project" value="InterPro"/>
</dbReference>
<dbReference type="SUPFAM" id="SSF103473">
    <property type="entry name" value="MFS general substrate transporter"/>
    <property type="match status" value="1"/>
</dbReference>
<protein>
    <recommendedName>
        <fullName evidence="8">Major facilitator superfamily (MFS) profile domain-containing protein</fullName>
    </recommendedName>
</protein>
<dbReference type="STRING" id="602072.A0A1R3RSW2"/>
<evidence type="ECO:0000259" key="8">
    <source>
        <dbReference type="PROSITE" id="PS50850"/>
    </source>
</evidence>
<evidence type="ECO:0000256" key="1">
    <source>
        <dbReference type="ARBA" id="ARBA00004141"/>
    </source>
</evidence>
<dbReference type="PANTHER" id="PTHR43791">
    <property type="entry name" value="PERMEASE-RELATED"/>
    <property type="match status" value="1"/>
</dbReference>